<organism evidence="2 3">
    <name type="scientific">Embleya hyalina</name>
    <dbReference type="NCBI Taxonomy" id="516124"/>
    <lineage>
        <taxon>Bacteria</taxon>
        <taxon>Bacillati</taxon>
        <taxon>Actinomycetota</taxon>
        <taxon>Actinomycetes</taxon>
        <taxon>Kitasatosporales</taxon>
        <taxon>Streptomycetaceae</taxon>
        <taxon>Embleya</taxon>
    </lineage>
</organism>
<dbReference type="InterPro" id="IPR029069">
    <property type="entry name" value="HotDog_dom_sf"/>
</dbReference>
<dbReference type="OrthoDB" id="4265130at2"/>
<comment type="caution">
    <text evidence="2">The sequence shown here is derived from an EMBL/GenBank/DDBJ whole genome shotgun (WGS) entry which is preliminary data.</text>
</comment>
<gene>
    <name evidence="2" type="ORF">EHYA_03252</name>
</gene>
<dbReference type="Gene3D" id="3.10.129.10">
    <property type="entry name" value="Hotdog Thioesterase"/>
    <property type="match status" value="1"/>
</dbReference>
<dbReference type="Pfam" id="PF13279">
    <property type="entry name" value="4HBT_2"/>
    <property type="match status" value="1"/>
</dbReference>
<evidence type="ECO:0000313" key="2">
    <source>
        <dbReference type="EMBL" id="GCD95577.1"/>
    </source>
</evidence>
<name>A0A401YLV3_9ACTN</name>
<reference evidence="2 3" key="1">
    <citation type="submission" date="2018-12" db="EMBL/GenBank/DDBJ databases">
        <title>Draft genome sequence of Embleya hyalina NBRC 13850T.</title>
        <authorList>
            <person name="Komaki H."/>
            <person name="Hosoyama A."/>
            <person name="Kimura A."/>
            <person name="Ichikawa N."/>
            <person name="Tamura T."/>
        </authorList>
    </citation>
    <scope>NUCLEOTIDE SEQUENCE [LARGE SCALE GENOMIC DNA]</scope>
    <source>
        <strain evidence="2 3">NBRC 13850</strain>
    </source>
</reference>
<sequence length="167" mass="18802">MATSATHSPTRATPAAPVPEFRTQRRTRISDLDRFGSVHNLSLIRYIEDAQVELTAAGQPDERVLDVAWSVVHRDTTFLVPLPMLAEPVGIATTVARLGRSDMTLATRIEHRGVVHARSLDRFVACDHHGMRRRVDDGELRWLRRWMVGTRDIAFGVGGPRREGRFV</sequence>
<dbReference type="RefSeq" id="WP_126637690.1">
    <property type="nucleotide sequence ID" value="NZ_BIFH01000018.1"/>
</dbReference>
<accession>A0A401YLV3</accession>
<feature type="region of interest" description="Disordered" evidence="1">
    <location>
        <begin position="1"/>
        <end position="21"/>
    </location>
</feature>
<dbReference type="SUPFAM" id="SSF54637">
    <property type="entry name" value="Thioesterase/thiol ester dehydrase-isomerase"/>
    <property type="match status" value="1"/>
</dbReference>
<evidence type="ECO:0000256" key="1">
    <source>
        <dbReference type="SAM" id="MobiDB-lite"/>
    </source>
</evidence>
<feature type="compositionally biased region" description="Polar residues" evidence="1">
    <location>
        <begin position="1"/>
        <end position="11"/>
    </location>
</feature>
<evidence type="ECO:0000313" key="3">
    <source>
        <dbReference type="Proteomes" id="UP000286931"/>
    </source>
</evidence>
<protein>
    <recommendedName>
        <fullName evidence="4">Thioesterase</fullName>
    </recommendedName>
</protein>
<dbReference type="Proteomes" id="UP000286931">
    <property type="component" value="Unassembled WGS sequence"/>
</dbReference>
<proteinExistence type="predicted"/>
<evidence type="ECO:0008006" key="4">
    <source>
        <dbReference type="Google" id="ProtNLM"/>
    </source>
</evidence>
<dbReference type="AlphaFoldDB" id="A0A401YLV3"/>
<keyword evidence="3" id="KW-1185">Reference proteome</keyword>
<dbReference type="EMBL" id="BIFH01000018">
    <property type="protein sequence ID" value="GCD95577.1"/>
    <property type="molecule type" value="Genomic_DNA"/>
</dbReference>